<dbReference type="OrthoDB" id="1667587at2759"/>
<comment type="caution">
    <text evidence="4">The sequence shown here is derived from an EMBL/GenBank/DDBJ whole genome shotgun (WGS) entry which is preliminary data.</text>
</comment>
<evidence type="ECO:0000256" key="3">
    <source>
        <dbReference type="ARBA" id="ARBA00025740"/>
    </source>
</evidence>
<gene>
    <name evidence="4" type="ORF">BN9_010450</name>
</gene>
<dbReference type="FunCoup" id="A0A024G120">
    <property type="interactions" value="439"/>
</dbReference>
<dbReference type="Proteomes" id="UP000053237">
    <property type="component" value="Unassembled WGS sequence"/>
</dbReference>
<dbReference type="InterPro" id="IPR048720">
    <property type="entry name" value="PROPPIN"/>
</dbReference>
<keyword evidence="1" id="KW-0853">WD repeat</keyword>
<organism evidence="4 5">
    <name type="scientific">Albugo candida</name>
    <dbReference type="NCBI Taxonomy" id="65357"/>
    <lineage>
        <taxon>Eukaryota</taxon>
        <taxon>Sar</taxon>
        <taxon>Stramenopiles</taxon>
        <taxon>Oomycota</taxon>
        <taxon>Peronosporomycetes</taxon>
        <taxon>Albuginales</taxon>
        <taxon>Albuginaceae</taxon>
        <taxon>Albugo</taxon>
    </lineage>
</organism>
<dbReference type="InterPro" id="IPR015943">
    <property type="entry name" value="WD40/YVTN_repeat-like_dom_sf"/>
</dbReference>
<comment type="similarity">
    <text evidence="3">Belongs to the WD repeat PROPPIN family.</text>
</comment>
<evidence type="ECO:0000256" key="1">
    <source>
        <dbReference type="ARBA" id="ARBA00022574"/>
    </source>
</evidence>
<dbReference type="GO" id="GO:0005737">
    <property type="term" value="C:cytoplasm"/>
    <property type="evidence" value="ECO:0007669"/>
    <property type="project" value="UniProtKB-ARBA"/>
</dbReference>
<keyword evidence="2" id="KW-0677">Repeat</keyword>
<evidence type="ECO:0000256" key="2">
    <source>
        <dbReference type="ARBA" id="ARBA00022737"/>
    </source>
</evidence>
<dbReference type="PANTHER" id="PTHR11227">
    <property type="entry name" value="WD-REPEAT PROTEIN INTERACTING WITH PHOSPHOINOSIDES WIPI -RELATED"/>
    <property type="match status" value="1"/>
</dbReference>
<dbReference type="InParanoid" id="A0A024G120"/>
<sequence>MSSMNLSREQQNELLFVGFNQDSGCFACGTDTGFKIYNCDPFKETFHREFTNGGIGIVEMLFRCNILTIVGGGRNPRFPPNKVMIWDDHQNCNIGELSFRSEVKAVKLRRDRIVVVLQNKIYVYNFADLKLVDHIETIVNPRGLCSLCPSPSNTVLACPGVSRGTVRIELYDARKTTLITAHEADLSQICLNSDGTRLATASDKGTLIRVFDTQNGQILQELRRGADRAEIYSICFSPNCQMLACSSDKGTVHIFALSEATAGTSILSGDTSSPSSPSLSGGQRYSNSIARISEEEGTENSKSSFSFMRGFLPKYFSSEWSFAQFRVPETRTICTFGTEKNTIIVVGADGSFYKAVFDTNGECQNTSYSKFIQSDEDE</sequence>
<dbReference type="STRING" id="65357.A0A024G120"/>
<evidence type="ECO:0000313" key="5">
    <source>
        <dbReference type="Proteomes" id="UP000053237"/>
    </source>
</evidence>
<keyword evidence="5" id="KW-1185">Reference proteome</keyword>
<dbReference type="AlphaFoldDB" id="A0A024G120"/>
<dbReference type="EMBL" id="CAIX01000007">
    <property type="protein sequence ID" value="CCI40261.1"/>
    <property type="molecule type" value="Genomic_DNA"/>
</dbReference>
<dbReference type="InterPro" id="IPR036322">
    <property type="entry name" value="WD40_repeat_dom_sf"/>
</dbReference>
<name>A0A024G120_9STRA</name>
<reference evidence="4 5" key="1">
    <citation type="submission" date="2012-05" db="EMBL/GenBank/DDBJ databases">
        <title>Recombination and specialization in a pathogen metapopulation.</title>
        <authorList>
            <person name="Gardiner A."/>
            <person name="Kemen E."/>
            <person name="Schultz-Larsen T."/>
            <person name="MacLean D."/>
            <person name="Van Oosterhout C."/>
            <person name="Jones J.D.G."/>
        </authorList>
    </citation>
    <scope>NUCLEOTIDE SEQUENCE [LARGE SCALE GENOMIC DNA]</scope>
    <source>
        <strain evidence="4 5">Ac Nc2</strain>
    </source>
</reference>
<accession>A0A024G120</accession>
<dbReference type="Pfam" id="PF21032">
    <property type="entry name" value="PROPPIN"/>
    <property type="match status" value="1"/>
</dbReference>
<protein>
    <submittedName>
        <fullName evidence="4">Uncharacterized protein</fullName>
    </submittedName>
</protein>
<evidence type="ECO:0000313" key="4">
    <source>
        <dbReference type="EMBL" id="CCI40261.1"/>
    </source>
</evidence>
<dbReference type="InterPro" id="IPR001680">
    <property type="entry name" value="WD40_rpt"/>
</dbReference>
<proteinExistence type="inferred from homology"/>
<dbReference type="SMART" id="SM00320">
    <property type="entry name" value="WD40"/>
    <property type="match status" value="2"/>
</dbReference>
<dbReference type="Gene3D" id="2.130.10.10">
    <property type="entry name" value="YVTN repeat-like/Quinoprotein amine dehydrogenase"/>
    <property type="match status" value="1"/>
</dbReference>
<dbReference type="SUPFAM" id="SSF50978">
    <property type="entry name" value="WD40 repeat-like"/>
    <property type="match status" value="1"/>
</dbReference>